<evidence type="ECO:0000256" key="1">
    <source>
        <dbReference type="ARBA" id="ARBA00023015"/>
    </source>
</evidence>
<dbReference type="RefSeq" id="WP_204603747.1">
    <property type="nucleotide sequence ID" value="NZ_JBHSED010000015.1"/>
</dbReference>
<dbReference type="InterPro" id="IPR050313">
    <property type="entry name" value="Carb_Metab_HTH_regulators"/>
</dbReference>
<dbReference type="SUPFAM" id="SSF46785">
    <property type="entry name" value="Winged helix' DNA-binding domain"/>
    <property type="match status" value="1"/>
</dbReference>
<proteinExistence type="predicted"/>
<organism evidence="5 6">
    <name type="scientific">Cohnella boryungensis</name>
    <dbReference type="NCBI Taxonomy" id="768479"/>
    <lineage>
        <taxon>Bacteria</taxon>
        <taxon>Bacillati</taxon>
        <taxon>Bacillota</taxon>
        <taxon>Bacilli</taxon>
        <taxon>Bacillales</taxon>
        <taxon>Paenibacillaceae</taxon>
        <taxon>Cohnella</taxon>
    </lineage>
</organism>
<dbReference type="Proteomes" id="UP001595755">
    <property type="component" value="Unassembled WGS sequence"/>
</dbReference>
<dbReference type="InterPro" id="IPR014036">
    <property type="entry name" value="DeoR-like_C"/>
</dbReference>
<dbReference type="InterPro" id="IPR037171">
    <property type="entry name" value="NagB/RpiA_transferase-like"/>
</dbReference>
<dbReference type="Pfam" id="PF08220">
    <property type="entry name" value="HTH_DeoR"/>
    <property type="match status" value="1"/>
</dbReference>
<feature type="domain" description="HTH deoR-type" evidence="4">
    <location>
        <begin position="5"/>
        <end position="60"/>
    </location>
</feature>
<keyword evidence="6" id="KW-1185">Reference proteome</keyword>
<keyword evidence="3" id="KW-0804">Transcription</keyword>
<dbReference type="PANTHER" id="PTHR30363">
    <property type="entry name" value="HTH-TYPE TRANSCRIPTIONAL REGULATOR SRLR-RELATED"/>
    <property type="match status" value="1"/>
</dbReference>
<dbReference type="Pfam" id="PF00455">
    <property type="entry name" value="DeoRC"/>
    <property type="match status" value="1"/>
</dbReference>
<evidence type="ECO:0000259" key="4">
    <source>
        <dbReference type="PROSITE" id="PS51000"/>
    </source>
</evidence>
<dbReference type="GO" id="GO:0003677">
    <property type="term" value="F:DNA binding"/>
    <property type="evidence" value="ECO:0007669"/>
    <property type="project" value="UniProtKB-KW"/>
</dbReference>
<dbReference type="InterPro" id="IPR036390">
    <property type="entry name" value="WH_DNA-bd_sf"/>
</dbReference>
<dbReference type="EMBL" id="JBHSED010000015">
    <property type="protein sequence ID" value="MFC4303788.1"/>
    <property type="molecule type" value="Genomic_DNA"/>
</dbReference>
<dbReference type="SMART" id="SM01134">
    <property type="entry name" value="DeoRC"/>
    <property type="match status" value="1"/>
</dbReference>
<accession>A0ABV8SA13</accession>
<dbReference type="Gene3D" id="1.10.10.10">
    <property type="entry name" value="Winged helix-like DNA-binding domain superfamily/Winged helix DNA-binding domain"/>
    <property type="match status" value="1"/>
</dbReference>
<gene>
    <name evidence="5" type="ORF">ACFO1S_10070</name>
</gene>
<evidence type="ECO:0000256" key="3">
    <source>
        <dbReference type="ARBA" id="ARBA00023163"/>
    </source>
</evidence>
<evidence type="ECO:0000313" key="5">
    <source>
        <dbReference type="EMBL" id="MFC4303788.1"/>
    </source>
</evidence>
<evidence type="ECO:0000256" key="2">
    <source>
        <dbReference type="ARBA" id="ARBA00023125"/>
    </source>
</evidence>
<dbReference type="PRINTS" id="PR00037">
    <property type="entry name" value="HTHLACR"/>
</dbReference>
<reference evidence="6" key="1">
    <citation type="journal article" date="2019" name="Int. J. Syst. Evol. Microbiol.">
        <title>The Global Catalogue of Microorganisms (GCM) 10K type strain sequencing project: providing services to taxonomists for standard genome sequencing and annotation.</title>
        <authorList>
            <consortium name="The Broad Institute Genomics Platform"/>
            <consortium name="The Broad Institute Genome Sequencing Center for Infectious Disease"/>
            <person name="Wu L."/>
            <person name="Ma J."/>
        </authorList>
    </citation>
    <scope>NUCLEOTIDE SEQUENCE [LARGE SCALE GENOMIC DNA]</scope>
    <source>
        <strain evidence="6">CGMCC 4.1641</strain>
    </source>
</reference>
<dbReference type="SMART" id="SM00420">
    <property type="entry name" value="HTH_DEOR"/>
    <property type="match status" value="1"/>
</dbReference>
<keyword evidence="1" id="KW-0805">Transcription regulation</keyword>
<dbReference type="InterPro" id="IPR036388">
    <property type="entry name" value="WH-like_DNA-bd_sf"/>
</dbReference>
<dbReference type="SUPFAM" id="SSF100950">
    <property type="entry name" value="NagB/RpiA/CoA transferase-like"/>
    <property type="match status" value="1"/>
</dbReference>
<dbReference type="Gene3D" id="3.40.50.1360">
    <property type="match status" value="1"/>
</dbReference>
<evidence type="ECO:0000313" key="6">
    <source>
        <dbReference type="Proteomes" id="UP001595755"/>
    </source>
</evidence>
<name>A0ABV8SA13_9BACL</name>
<dbReference type="PROSITE" id="PS51000">
    <property type="entry name" value="HTH_DEOR_2"/>
    <property type="match status" value="1"/>
</dbReference>
<keyword evidence="2 5" id="KW-0238">DNA-binding</keyword>
<dbReference type="PROSITE" id="PS00894">
    <property type="entry name" value="HTH_DEOR_1"/>
    <property type="match status" value="1"/>
</dbReference>
<dbReference type="InterPro" id="IPR018356">
    <property type="entry name" value="Tscrpt_reg_HTH_DeoR_CS"/>
</dbReference>
<protein>
    <submittedName>
        <fullName evidence="5">DeoR/GlpR family DNA-binding transcription regulator</fullName>
    </submittedName>
</protein>
<dbReference type="PANTHER" id="PTHR30363:SF44">
    <property type="entry name" value="AGA OPERON TRANSCRIPTIONAL REPRESSOR-RELATED"/>
    <property type="match status" value="1"/>
</dbReference>
<comment type="caution">
    <text evidence="5">The sequence shown here is derived from an EMBL/GenBank/DDBJ whole genome shotgun (WGS) entry which is preliminary data.</text>
</comment>
<dbReference type="InterPro" id="IPR001034">
    <property type="entry name" value="DeoR_HTH"/>
</dbReference>
<sequence length="263" mass="29738">MSLASEERKITIMTLLNEKGKVNANELSQLFEVSTETIRRDLDELEKENKLKKVYGGAVKFKVEVEPPLLERESIHVEAKRKIGYMASELIEDNDVIVVDEGSTALQILHFLDNKHHLTILTNSIPALMLLIEHQKRGTFDGKLILIGGEVSAKHLRVSGPISEKIMEDFYVNKSFVSVDGVSLENGISSYDYEKAVFTRKIIRCSETAIVVADFSKIDKRTVAKIVDLQEIHMIVSEQAPPAAWKAKLQKMELRWIHPEIEG</sequence>